<evidence type="ECO:0000313" key="8">
    <source>
        <dbReference type="Proteomes" id="UP000292881"/>
    </source>
</evidence>
<gene>
    <name evidence="7" type="ORF">ESO86_00665</name>
</gene>
<dbReference type="SUPFAM" id="SSF52540">
    <property type="entry name" value="P-loop containing nucleoside triphosphate hydrolases"/>
    <property type="match status" value="2"/>
</dbReference>
<evidence type="ECO:0000256" key="1">
    <source>
        <dbReference type="ARBA" id="ARBA00022737"/>
    </source>
</evidence>
<dbReference type="InterPro" id="IPR041546">
    <property type="entry name" value="ClpA/ClpB_AAA_lid"/>
</dbReference>
<dbReference type="EMBL" id="SDPL01000003">
    <property type="protein sequence ID" value="RXZ51813.1"/>
    <property type="molecule type" value="Genomic_DNA"/>
</dbReference>
<dbReference type="InterPro" id="IPR001943">
    <property type="entry name" value="UVR_dom"/>
</dbReference>
<dbReference type="GO" id="GO:0005524">
    <property type="term" value="F:ATP binding"/>
    <property type="evidence" value="ECO:0007669"/>
    <property type="project" value="UniProtKB-KW"/>
</dbReference>
<dbReference type="SUPFAM" id="SSF81923">
    <property type="entry name" value="Double Clp-N motif"/>
    <property type="match status" value="1"/>
</dbReference>
<dbReference type="InterPro" id="IPR004176">
    <property type="entry name" value="Clp_R_N"/>
</dbReference>
<dbReference type="GO" id="GO:0016887">
    <property type="term" value="F:ATP hydrolysis activity"/>
    <property type="evidence" value="ECO:0007669"/>
    <property type="project" value="TreeGrafter"/>
</dbReference>
<dbReference type="Gene3D" id="1.10.8.60">
    <property type="match status" value="1"/>
</dbReference>
<dbReference type="GO" id="GO:0005737">
    <property type="term" value="C:cytoplasm"/>
    <property type="evidence" value="ECO:0007669"/>
    <property type="project" value="TreeGrafter"/>
</dbReference>
<sequence>MFERFTDRARRVIVLAQEESRMMHHPYIGTEHILLGLIDERQGVAARVLNDLGVALESARSAIREMVPPGEAPTPDQVPFTKRAKKTLELALREALYLGHNYIGTEHILLGLMREDESSGARVLRHFDVDLVEARGAVKALLANSISAPPPPGSAGGPLIDLIATVRSPEQGWYPRTQARVVRKIASILSRRDRNSAVLIAENRVDSNSMAMALADMIAKGEVPREVSARGLYQLMPHSLISQSQGELLHAIETARTSGGLVLHVPDFVHLFTSQDGVLKELAKSLREGLMDGSVQVVTAMTEEDYREYVRGDAIGRRFESMPMDEASVDDAVGYIKSQRDQYEAHNHVSISDNAVLVAAILGEQFMGDLDLLDAVAGLIDSACAIVDFRRSGMPRDLRDLEARISDLREQKERAIQDQDFSQAAAYRDEERAMIASRKEAEERWRRGDSGIANAVVDEQIIIELVAERTGIAQRRLQVAMERHMGLARGEWKTGVDAYRILNDQPVPAGTSDLLGSGDIATRLAAILSTSRASAPFVLAIDGNWGVGKSTLLRQIQEHVRDERTVTVEYNAWTASGANSLESLVKSVLVKMDPFLLRRWTRELARKGHVSLIVRIFSAILGNFFGVGRMVDNLWDQAGVNPELRNELRQTIGGLLEDWVEADAKGGQANRAMVVFVDDLDRCSDLSVVGVCEAMKLYLDVPGLVFVIACDMSRVAEAVASGVAAESQIGRAYLEKIVQVTYRVPPPSMETTRQLIRGYAEESATSQLVDENIMEVLAEHTLRNPRRIKRIINSFVLETNLNPRWHDAPLDHSHVFTSTLVQHIYPTFYDVLVNDASGEDPIGDFLDYAAVKKLASDTPEVDDRWWSIAGRLFRGRGLAPPRRAAGINVTIDLASVEEALPASYPALANNERFVSLLRGVGNSNTRRALRRQLLSHPLSSAAPDRSSDVLGAADTEASVTVAAEDSVGASNS</sequence>
<name>A0A4V1QTG5_9MICO</name>
<feature type="domain" description="UVR" evidence="5">
    <location>
        <begin position="402"/>
        <end position="437"/>
    </location>
</feature>
<evidence type="ECO:0000259" key="6">
    <source>
        <dbReference type="PROSITE" id="PS51903"/>
    </source>
</evidence>
<dbReference type="OrthoDB" id="9803641at2"/>
<protein>
    <recommendedName>
        <fullName evidence="9">AAA family ATPase</fullName>
    </recommendedName>
</protein>
<dbReference type="InterPro" id="IPR036628">
    <property type="entry name" value="Clp_N_dom_sf"/>
</dbReference>
<dbReference type="InterPro" id="IPR027417">
    <property type="entry name" value="P-loop_NTPase"/>
</dbReference>
<dbReference type="Pfam" id="PF02861">
    <property type="entry name" value="Clp_N"/>
    <property type="match status" value="1"/>
</dbReference>
<proteinExistence type="predicted"/>
<accession>A0A4V1QTG5</accession>
<dbReference type="Pfam" id="PF17871">
    <property type="entry name" value="AAA_lid_9"/>
    <property type="match status" value="1"/>
</dbReference>
<keyword evidence="1 4" id="KW-0677">Repeat</keyword>
<keyword evidence="3" id="KW-0067">ATP-binding</keyword>
<evidence type="ECO:0000256" key="3">
    <source>
        <dbReference type="ARBA" id="ARBA00022840"/>
    </source>
</evidence>
<dbReference type="Pfam" id="PF07693">
    <property type="entry name" value="KAP_NTPase"/>
    <property type="match status" value="1"/>
</dbReference>
<evidence type="ECO:0000259" key="5">
    <source>
        <dbReference type="PROSITE" id="PS50151"/>
    </source>
</evidence>
<keyword evidence="2" id="KW-0547">Nucleotide-binding</keyword>
<dbReference type="PROSITE" id="PS50151">
    <property type="entry name" value="UVR"/>
    <property type="match status" value="1"/>
</dbReference>
<dbReference type="Gene3D" id="3.40.50.300">
    <property type="entry name" value="P-loop containing nucleotide triphosphate hydrolases"/>
    <property type="match status" value="2"/>
</dbReference>
<keyword evidence="8" id="KW-1185">Reference proteome</keyword>
<dbReference type="PROSITE" id="PS51903">
    <property type="entry name" value="CLP_R"/>
    <property type="match status" value="1"/>
</dbReference>
<evidence type="ECO:0000256" key="4">
    <source>
        <dbReference type="PROSITE-ProRule" id="PRU01251"/>
    </source>
</evidence>
<dbReference type="Gene3D" id="4.10.860.10">
    <property type="entry name" value="UVR domain"/>
    <property type="match status" value="1"/>
</dbReference>
<dbReference type="Gene3D" id="1.10.1780.10">
    <property type="entry name" value="Clp, N-terminal domain"/>
    <property type="match status" value="1"/>
</dbReference>
<dbReference type="InterPro" id="IPR050130">
    <property type="entry name" value="ClpA_ClpB"/>
</dbReference>
<dbReference type="AlphaFoldDB" id="A0A4V1QTG5"/>
<evidence type="ECO:0000256" key="2">
    <source>
        <dbReference type="ARBA" id="ARBA00022741"/>
    </source>
</evidence>
<comment type="caution">
    <text evidence="7">The sequence shown here is derived from an EMBL/GenBank/DDBJ whole genome shotgun (WGS) entry which is preliminary data.</text>
</comment>
<dbReference type="PANTHER" id="PTHR11638">
    <property type="entry name" value="ATP-DEPENDENT CLP PROTEASE"/>
    <property type="match status" value="1"/>
</dbReference>
<dbReference type="PANTHER" id="PTHR11638:SF155">
    <property type="entry name" value="CHAPERONE PROTEIN CLPC1, CHLOROPLASTIC-LIKE"/>
    <property type="match status" value="1"/>
</dbReference>
<dbReference type="Proteomes" id="UP000292881">
    <property type="component" value="Unassembled WGS sequence"/>
</dbReference>
<reference evidence="7 8" key="1">
    <citation type="submission" date="2019-01" db="EMBL/GenBank/DDBJ databases">
        <authorList>
            <person name="Li J."/>
        </authorList>
    </citation>
    <scope>NUCLEOTIDE SEQUENCE [LARGE SCALE GENOMIC DNA]</scope>
    <source>
        <strain evidence="7 8">CGMCC 4.7180</strain>
    </source>
</reference>
<dbReference type="InterPro" id="IPR011646">
    <property type="entry name" value="KAP_P-loop"/>
</dbReference>
<evidence type="ECO:0008006" key="9">
    <source>
        <dbReference type="Google" id="ProtNLM"/>
    </source>
</evidence>
<dbReference type="GO" id="GO:0034605">
    <property type="term" value="P:cellular response to heat"/>
    <property type="evidence" value="ECO:0007669"/>
    <property type="project" value="TreeGrafter"/>
</dbReference>
<dbReference type="RefSeq" id="WP_129232974.1">
    <property type="nucleotide sequence ID" value="NZ_SDPL01000003.1"/>
</dbReference>
<feature type="domain" description="Clp R" evidence="6">
    <location>
        <begin position="2"/>
        <end position="144"/>
    </location>
</feature>
<evidence type="ECO:0000313" key="7">
    <source>
        <dbReference type="EMBL" id="RXZ51813.1"/>
    </source>
</evidence>
<organism evidence="7 8">
    <name type="scientific">Agromyces binzhouensis</name>
    <dbReference type="NCBI Taxonomy" id="1817495"/>
    <lineage>
        <taxon>Bacteria</taxon>
        <taxon>Bacillati</taxon>
        <taxon>Actinomycetota</taxon>
        <taxon>Actinomycetes</taxon>
        <taxon>Micrococcales</taxon>
        <taxon>Microbacteriaceae</taxon>
        <taxon>Agromyces</taxon>
    </lineage>
</organism>